<evidence type="ECO:0000313" key="3">
    <source>
        <dbReference type="EMBL" id="BCR04431.1"/>
    </source>
</evidence>
<reference evidence="3 4" key="1">
    <citation type="journal article" date="2016" name="C (Basel)">
        <title>Selective Growth of and Electricity Production by Marine Exoelectrogenic Bacteria in Self-Aggregated Hydrogel of Microbially Reduced Graphene Oxide.</title>
        <authorList>
            <person name="Yoshida N."/>
            <person name="Goto Y."/>
            <person name="Miyata Y."/>
        </authorList>
    </citation>
    <scope>NUCLEOTIDE SEQUENCE [LARGE SCALE GENOMIC DNA]</scope>
    <source>
        <strain evidence="3 4">NIT-T3</strain>
    </source>
</reference>
<name>A0ABM8HR86_9BACT</name>
<evidence type="ECO:0000256" key="1">
    <source>
        <dbReference type="ARBA" id="ARBA00022729"/>
    </source>
</evidence>
<dbReference type="Proteomes" id="UP001319827">
    <property type="component" value="Chromosome"/>
</dbReference>
<keyword evidence="1" id="KW-0732">Signal</keyword>
<evidence type="ECO:0000259" key="2">
    <source>
        <dbReference type="Pfam" id="PF13205"/>
    </source>
</evidence>
<feature type="domain" description="SbsA Ig-like" evidence="2">
    <location>
        <begin position="26"/>
        <end position="130"/>
    </location>
</feature>
<dbReference type="Pfam" id="PF13205">
    <property type="entry name" value="Big_5"/>
    <property type="match status" value="2"/>
</dbReference>
<accession>A0ABM8HR86</accession>
<reference evidence="3 4" key="2">
    <citation type="journal article" date="2021" name="Int. J. Syst. Evol. Microbiol.">
        <title>Isolation and Polyphasic Characterization of Desulfuromonas versatilis sp. Nov., an Electrogenic Bacteria Capable of Versatile Metabolism Isolated from a Graphene Oxide-Reducing Enrichment Culture.</title>
        <authorList>
            <person name="Xie L."/>
            <person name="Yoshida N."/>
            <person name="Ishii S."/>
            <person name="Meng L."/>
        </authorList>
    </citation>
    <scope>NUCLEOTIDE SEQUENCE [LARGE SCALE GENOMIC DNA]</scope>
    <source>
        <strain evidence="3 4">NIT-T3</strain>
    </source>
</reference>
<dbReference type="InterPro" id="IPR032812">
    <property type="entry name" value="SbsA_Ig"/>
</dbReference>
<feature type="domain" description="SbsA Ig-like" evidence="2">
    <location>
        <begin position="133"/>
        <end position="233"/>
    </location>
</feature>
<evidence type="ECO:0000313" key="4">
    <source>
        <dbReference type="Proteomes" id="UP001319827"/>
    </source>
</evidence>
<dbReference type="InterPro" id="IPR014755">
    <property type="entry name" value="Cu-Rt/internalin_Ig-like"/>
</dbReference>
<gene>
    <name evidence="3" type="ORF">DESUT3_15000</name>
</gene>
<protein>
    <recommendedName>
        <fullName evidence="2">SbsA Ig-like domain-containing protein</fullName>
    </recommendedName>
</protein>
<proteinExistence type="predicted"/>
<dbReference type="EMBL" id="AP024355">
    <property type="protein sequence ID" value="BCR04431.1"/>
    <property type="molecule type" value="Genomic_DNA"/>
</dbReference>
<sequence>MIGNVLAAMVIAGCGGGGGGGDGAQDPKPPQVLAVFPESNTTDVAEDTLVRAVFSEEIDFPNPAEAFRLEDDHGRSEPGTLVFDSASVTAVFTSAGLLAPDTRYTAILSQGVRDLAGHPLAGEYRWSFTTGPAPTVTANLPAAGETAVAVDTEILVTFSEEIAPATLTLRVLRQFDLAPQSGTLLYDPATRTGTFTPDAPLFVFTAYLVTVDAAVTDLAGNPLKADHTWQFETEPASPPPPF</sequence>
<keyword evidence="4" id="KW-1185">Reference proteome</keyword>
<organism evidence="3 4">
    <name type="scientific">Desulfuromonas versatilis</name>
    <dbReference type="NCBI Taxonomy" id="2802975"/>
    <lineage>
        <taxon>Bacteria</taxon>
        <taxon>Pseudomonadati</taxon>
        <taxon>Thermodesulfobacteriota</taxon>
        <taxon>Desulfuromonadia</taxon>
        <taxon>Desulfuromonadales</taxon>
        <taxon>Desulfuromonadaceae</taxon>
        <taxon>Desulfuromonas</taxon>
    </lineage>
</organism>
<dbReference type="Gene3D" id="2.60.40.1220">
    <property type="match status" value="2"/>
</dbReference>